<feature type="repeat" description="RCC1" evidence="8">
    <location>
        <begin position="533"/>
        <end position="584"/>
    </location>
</feature>
<keyword evidence="6" id="KW-0206">Cytoskeleton</keyword>
<dbReference type="Pfam" id="PF25390">
    <property type="entry name" value="WD40_RLD"/>
    <property type="match status" value="1"/>
</dbReference>
<keyword evidence="4 7" id="KW-0863">Zinc-finger</keyword>
<dbReference type="PROSITE" id="PS50003">
    <property type="entry name" value="PH_DOMAIN"/>
    <property type="match status" value="1"/>
</dbReference>
<dbReference type="InterPro" id="IPR011011">
    <property type="entry name" value="Znf_FYVE_PHD"/>
</dbReference>
<dbReference type="Pfam" id="PF00169">
    <property type="entry name" value="PH"/>
    <property type="match status" value="1"/>
</dbReference>
<evidence type="ECO:0000256" key="3">
    <source>
        <dbReference type="ARBA" id="ARBA00022737"/>
    </source>
</evidence>
<dbReference type="InterPro" id="IPR035899">
    <property type="entry name" value="DBL_dom_sf"/>
</dbReference>
<dbReference type="Gene3D" id="1.20.900.10">
    <property type="entry name" value="Dbl homology (DH) domain"/>
    <property type="match status" value="1"/>
</dbReference>
<comment type="subcellular location">
    <subcellularLocation>
        <location evidence="1">Cytoplasm</location>
        <location evidence="1">Cytoskeleton</location>
    </subcellularLocation>
</comment>
<dbReference type="SMART" id="SM00233">
    <property type="entry name" value="PH"/>
    <property type="match status" value="2"/>
</dbReference>
<reference evidence="12 13" key="1">
    <citation type="submission" date="2024-03" db="EMBL/GenBank/DDBJ databases">
        <title>The Acrasis kona genome and developmental transcriptomes reveal deep origins of eukaryotic multicellular pathways.</title>
        <authorList>
            <person name="Sheikh S."/>
            <person name="Fu C.-J."/>
            <person name="Brown M.W."/>
            <person name="Baldauf S.L."/>
        </authorList>
    </citation>
    <scope>NUCLEOTIDE SEQUENCE [LARGE SCALE GENOMIC DNA]</scope>
    <source>
        <strain evidence="12 13">ATCC MYA-3509</strain>
    </source>
</reference>
<dbReference type="PANTHER" id="PTHR22870:SF437">
    <property type="entry name" value="REGULATOR OF CHROMOSOME CONDENSATION (RCC1) FAMILY WITH FYVE ZINC FINGER DOMAIN-CONTAINING PROTEIN"/>
    <property type="match status" value="1"/>
</dbReference>
<feature type="domain" description="DH" evidence="10">
    <location>
        <begin position="1"/>
        <end position="145"/>
    </location>
</feature>
<dbReference type="InterPro" id="IPR001849">
    <property type="entry name" value="PH_domain"/>
</dbReference>
<evidence type="ECO:0000256" key="7">
    <source>
        <dbReference type="PROSITE-ProRule" id="PRU00091"/>
    </source>
</evidence>
<name>A0AAW2Z2Z5_9EUKA</name>
<dbReference type="Proteomes" id="UP001431209">
    <property type="component" value="Unassembled WGS sequence"/>
</dbReference>
<evidence type="ECO:0000256" key="1">
    <source>
        <dbReference type="ARBA" id="ARBA00004245"/>
    </source>
</evidence>
<gene>
    <name evidence="12" type="ORF">AKO1_014817</name>
</gene>
<dbReference type="InterPro" id="IPR009091">
    <property type="entry name" value="RCC1/BLIP-II"/>
</dbReference>
<dbReference type="PROSITE" id="PS00741">
    <property type="entry name" value="DH_1"/>
    <property type="match status" value="1"/>
</dbReference>
<dbReference type="CDD" id="cd00160">
    <property type="entry name" value="RhoGEF"/>
    <property type="match status" value="1"/>
</dbReference>
<dbReference type="PROSITE" id="PS50012">
    <property type="entry name" value="RCC1_3"/>
    <property type="match status" value="7"/>
</dbReference>
<evidence type="ECO:0000256" key="8">
    <source>
        <dbReference type="PROSITE-ProRule" id="PRU00235"/>
    </source>
</evidence>
<dbReference type="InterPro" id="IPR000408">
    <property type="entry name" value="Reg_chr_condens"/>
</dbReference>
<dbReference type="InterPro" id="IPR000219">
    <property type="entry name" value="DH_dom"/>
</dbReference>
<evidence type="ECO:0000256" key="4">
    <source>
        <dbReference type="ARBA" id="ARBA00022771"/>
    </source>
</evidence>
<feature type="repeat" description="RCC1" evidence="8">
    <location>
        <begin position="640"/>
        <end position="693"/>
    </location>
</feature>
<keyword evidence="6" id="KW-0963">Cytoplasm</keyword>
<keyword evidence="3" id="KW-0677">Repeat</keyword>
<dbReference type="InterPro" id="IPR001331">
    <property type="entry name" value="GDS_CDC24_CS"/>
</dbReference>
<evidence type="ECO:0000313" key="13">
    <source>
        <dbReference type="Proteomes" id="UP001431209"/>
    </source>
</evidence>
<dbReference type="SUPFAM" id="SSF50985">
    <property type="entry name" value="RCC1/BLIP-II"/>
    <property type="match status" value="1"/>
</dbReference>
<dbReference type="Pfam" id="PF00415">
    <property type="entry name" value="RCC1"/>
    <property type="match status" value="1"/>
</dbReference>
<feature type="repeat" description="RCC1" evidence="8">
    <location>
        <begin position="800"/>
        <end position="851"/>
    </location>
</feature>
<dbReference type="Gene3D" id="2.130.10.30">
    <property type="entry name" value="Regulator of chromosome condensation 1/beta-lactamase-inhibitor protein II"/>
    <property type="match status" value="2"/>
</dbReference>
<sequence>MSAPFFSDIEVISNVAEAFLTKLEEAIGSESFNDRSKISDVFLSMAPFFKTYTRYCNNYDKAVAQLKKSRENQEFKSLVATMDKDTRTTKLGLSSYLILPIQRIPRYQLLLRDLIHHTEPYHPDYADLISAEEKIREVAVHLNTAMKVIDATNELLRVQQSFSPEASFLEPHRRFKKEGALEEVLADQMDNFNNRAPIYVHLFNDMMVLSKQRGDKFELRTKIPISSNSQLYEYVSVMQDAEANKGVFQLRTPQGSYTFHSSSLQEKYSWMEAIDVVISENKKVQSSSQLQLINQVHTDDSSTTFNIALQSEQASYELNPTEIINELKAGATMLKYCRSTKPHFRTIKLSNDEQFLMWGSPNKNYNESVVPLSEVKKIVRGQKTQIFMRYKNPELENLSFSLLYKNRTLDIVCKDKREYDTWVEGITMLLENQNKPNKRISDAASLDLLGAPITPSQVQPITSSNDFEDQKKFKEMFERIGDAYTWGQGAKGALGHGDQNDQTEPLVMKDFLFLDVSLLACENSAAAAVMLGGEVFTWGSGDAGRLGHGDEGDRLKATLVMALRGHKIITVRMGLSHTMVLEDNGHVWVFGGNSHGQTGLGDSMKKQLKPTTIPTLQQIGKKVVDVECGHWHSACILEGGAFMTWGSGEDGQLGHGNKNNLYVPTLLRHEALDNKKVVQCSLGLWHSLVVCDDGTVYSWGNATYGQLGHGNTEECLVPTMIRSFVENGIRVKSVAAGSTHSGCIASSGEIYMWGNGIYGQIGNGIKQHALAPVRVDALASRPAKQLACGVNHVMVLLEDGIVFSWGAGTYGRLGVKSESDLHSPKMVEFLSDKSVRNIDCGGSQSACVCAHQWVPDKDCHNCMDCNLAFTFLRRRHHCRYCGGIFCGSCTNKRISVLRFGHSDPVRVCNNCYQILAKK</sequence>
<dbReference type="GO" id="GO:0005856">
    <property type="term" value="C:cytoskeleton"/>
    <property type="evidence" value="ECO:0007669"/>
    <property type="project" value="UniProtKB-SubCell"/>
</dbReference>
<dbReference type="InterPro" id="IPR051210">
    <property type="entry name" value="Ub_ligase/GEF_domain"/>
</dbReference>
<evidence type="ECO:0000256" key="5">
    <source>
        <dbReference type="ARBA" id="ARBA00022833"/>
    </source>
</evidence>
<dbReference type="Pfam" id="PF00621">
    <property type="entry name" value="RhoGEF"/>
    <property type="match status" value="1"/>
</dbReference>
<keyword evidence="2" id="KW-0479">Metal-binding</keyword>
<dbReference type="PROSITE" id="PS50178">
    <property type="entry name" value="ZF_FYVE"/>
    <property type="match status" value="1"/>
</dbReference>
<feature type="domain" description="FYVE-type" evidence="11">
    <location>
        <begin position="856"/>
        <end position="916"/>
    </location>
</feature>
<dbReference type="SMART" id="SM00325">
    <property type="entry name" value="RhoGEF"/>
    <property type="match status" value="1"/>
</dbReference>
<dbReference type="SUPFAM" id="SSF57903">
    <property type="entry name" value="FYVE/PHD zinc finger"/>
    <property type="match status" value="1"/>
</dbReference>
<dbReference type="Gene3D" id="2.30.29.30">
    <property type="entry name" value="Pleckstrin-homology domain (PH domain)/Phosphotyrosine-binding domain (PTB)"/>
    <property type="match status" value="2"/>
</dbReference>
<dbReference type="PRINTS" id="PR00633">
    <property type="entry name" value="RCCNDNSATION"/>
</dbReference>
<organism evidence="12 13">
    <name type="scientific">Acrasis kona</name>
    <dbReference type="NCBI Taxonomy" id="1008807"/>
    <lineage>
        <taxon>Eukaryota</taxon>
        <taxon>Discoba</taxon>
        <taxon>Heterolobosea</taxon>
        <taxon>Tetramitia</taxon>
        <taxon>Eutetramitia</taxon>
        <taxon>Acrasidae</taxon>
        <taxon>Acrasis</taxon>
    </lineage>
</organism>
<dbReference type="GO" id="GO:0005085">
    <property type="term" value="F:guanyl-nucleotide exchange factor activity"/>
    <property type="evidence" value="ECO:0007669"/>
    <property type="project" value="InterPro"/>
</dbReference>
<accession>A0AAW2Z2Z5</accession>
<feature type="domain" description="PH" evidence="9">
    <location>
        <begin position="174"/>
        <end position="279"/>
    </location>
</feature>
<dbReference type="SUPFAM" id="SSF50729">
    <property type="entry name" value="PH domain-like"/>
    <property type="match status" value="2"/>
</dbReference>
<dbReference type="InterPro" id="IPR011993">
    <property type="entry name" value="PH-like_dom_sf"/>
</dbReference>
<dbReference type="CDD" id="cd13365">
    <property type="entry name" value="PH_PLC_plant-like"/>
    <property type="match status" value="1"/>
</dbReference>
<dbReference type="PROSITE" id="PS50010">
    <property type="entry name" value="DH_2"/>
    <property type="match status" value="1"/>
</dbReference>
<evidence type="ECO:0000259" key="11">
    <source>
        <dbReference type="PROSITE" id="PS50178"/>
    </source>
</evidence>
<dbReference type="Gene3D" id="3.30.40.10">
    <property type="entry name" value="Zinc/RING finger domain, C3HC4 (zinc finger)"/>
    <property type="match status" value="1"/>
</dbReference>
<feature type="repeat" description="RCC1" evidence="8">
    <location>
        <begin position="585"/>
        <end position="639"/>
    </location>
</feature>
<dbReference type="AlphaFoldDB" id="A0AAW2Z2Z5"/>
<dbReference type="GO" id="GO:0035556">
    <property type="term" value="P:intracellular signal transduction"/>
    <property type="evidence" value="ECO:0007669"/>
    <property type="project" value="InterPro"/>
</dbReference>
<dbReference type="PANTHER" id="PTHR22870">
    <property type="entry name" value="REGULATOR OF CHROMOSOME CONDENSATION"/>
    <property type="match status" value="1"/>
</dbReference>
<keyword evidence="5" id="KW-0862">Zinc</keyword>
<dbReference type="EMBL" id="JAOPGA020000939">
    <property type="protein sequence ID" value="KAL0483141.1"/>
    <property type="molecule type" value="Genomic_DNA"/>
</dbReference>
<evidence type="ECO:0000259" key="9">
    <source>
        <dbReference type="PROSITE" id="PS50003"/>
    </source>
</evidence>
<evidence type="ECO:0000256" key="6">
    <source>
        <dbReference type="ARBA" id="ARBA00023212"/>
    </source>
</evidence>
<dbReference type="InterPro" id="IPR017455">
    <property type="entry name" value="Znf_FYVE-rel"/>
</dbReference>
<keyword evidence="13" id="KW-1185">Reference proteome</keyword>
<proteinExistence type="predicted"/>
<evidence type="ECO:0000256" key="2">
    <source>
        <dbReference type="ARBA" id="ARBA00022723"/>
    </source>
</evidence>
<dbReference type="InterPro" id="IPR058923">
    <property type="entry name" value="RCC1-like_dom"/>
</dbReference>
<feature type="repeat" description="RCC1" evidence="8">
    <location>
        <begin position="694"/>
        <end position="747"/>
    </location>
</feature>
<evidence type="ECO:0000259" key="10">
    <source>
        <dbReference type="PROSITE" id="PS50010"/>
    </source>
</evidence>
<feature type="repeat" description="RCC1" evidence="8">
    <location>
        <begin position="481"/>
        <end position="532"/>
    </location>
</feature>
<feature type="repeat" description="RCC1" evidence="8">
    <location>
        <begin position="748"/>
        <end position="799"/>
    </location>
</feature>
<dbReference type="SMART" id="SM00064">
    <property type="entry name" value="FYVE"/>
    <property type="match status" value="1"/>
</dbReference>
<comment type="caution">
    <text evidence="12">The sequence shown here is derived from an EMBL/GenBank/DDBJ whole genome shotgun (WGS) entry which is preliminary data.</text>
</comment>
<dbReference type="Pfam" id="PF01363">
    <property type="entry name" value="FYVE"/>
    <property type="match status" value="1"/>
</dbReference>
<dbReference type="InterPro" id="IPR013083">
    <property type="entry name" value="Znf_RING/FYVE/PHD"/>
</dbReference>
<protein>
    <submittedName>
        <fullName evidence="12">Uncharacterized protein</fullName>
    </submittedName>
</protein>
<dbReference type="Pfam" id="PF16457">
    <property type="entry name" value="PH_12"/>
    <property type="match status" value="1"/>
</dbReference>
<dbReference type="GO" id="GO:0008270">
    <property type="term" value="F:zinc ion binding"/>
    <property type="evidence" value="ECO:0007669"/>
    <property type="project" value="UniProtKB-KW"/>
</dbReference>
<dbReference type="InterPro" id="IPR000306">
    <property type="entry name" value="Znf_FYVE"/>
</dbReference>
<evidence type="ECO:0000313" key="12">
    <source>
        <dbReference type="EMBL" id="KAL0483141.1"/>
    </source>
</evidence>
<dbReference type="SUPFAM" id="SSF48065">
    <property type="entry name" value="DBL homology domain (DH-domain)"/>
    <property type="match status" value="1"/>
</dbReference>